<evidence type="ECO:0000256" key="1">
    <source>
        <dbReference type="ARBA" id="ARBA00022490"/>
    </source>
</evidence>
<dbReference type="RefSeq" id="WP_099645621.1">
    <property type="nucleotide sequence ID" value="NZ_KZ319289.1"/>
</dbReference>
<dbReference type="AlphaFoldDB" id="A0A2G1VT55"/>
<name>A0A2G1VT55_9FLAO</name>
<keyword evidence="1 4" id="KW-0963">Cytoplasm</keyword>
<evidence type="ECO:0000256" key="2">
    <source>
        <dbReference type="ARBA" id="ARBA00022679"/>
    </source>
</evidence>
<comment type="catalytic activity">
    <reaction evidence="4">
        <text>N-terminal L-arginyl-[protein] + L-leucyl-tRNA(Leu) = N-terminal L-leucyl-L-arginyl-[protein] + tRNA(Leu) + H(+)</text>
        <dbReference type="Rhea" id="RHEA:50416"/>
        <dbReference type="Rhea" id="RHEA-COMP:9613"/>
        <dbReference type="Rhea" id="RHEA-COMP:9622"/>
        <dbReference type="Rhea" id="RHEA-COMP:12672"/>
        <dbReference type="Rhea" id="RHEA-COMP:12673"/>
        <dbReference type="ChEBI" id="CHEBI:15378"/>
        <dbReference type="ChEBI" id="CHEBI:64719"/>
        <dbReference type="ChEBI" id="CHEBI:78442"/>
        <dbReference type="ChEBI" id="CHEBI:78494"/>
        <dbReference type="ChEBI" id="CHEBI:133044"/>
        <dbReference type="EC" id="2.3.2.6"/>
    </reaction>
</comment>
<dbReference type="HAMAP" id="MF_00688">
    <property type="entry name" value="Leu_Phe_trans"/>
    <property type="match status" value="1"/>
</dbReference>
<evidence type="ECO:0000256" key="4">
    <source>
        <dbReference type="HAMAP-Rule" id="MF_00688"/>
    </source>
</evidence>
<organism evidence="5 6">
    <name type="scientific">Leeuwenhoekiella nanhaiensis</name>
    <dbReference type="NCBI Taxonomy" id="1655491"/>
    <lineage>
        <taxon>Bacteria</taxon>
        <taxon>Pseudomonadati</taxon>
        <taxon>Bacteroidota</taxon>
        <taxon>Flavobacteriia</taxon>
        <taxon>Flavobacteriales</taxon>
        <taxon>Flavobacteriaceae</taxon>
        <taxon>Leeuwenhoekiella</taxon>
    </lineage>
</organism>
<evidence type="ECO:0000313" key="5">
    <source>
        <dbReference type="EMBL" id="PHQ29780.1"/>
    </source>
</evidence>
<dbReference type="SUPFAM" id="SSF55729">
    <property type="entry name" value="Acyl-CoA N-acyltransferases (Nat)"/>
    <property type="match status" value="1"/>
</dbReference>
<dbReference type="InterPro" id="IPR004616">
    <property type="entry name" value="Leu/Phe-tRNA_Trfase"/>
</dbReference>
<reference evidence="5 6" key="1">
    <citation type="submission" date="2017-08" db="EMBL/GenBank/DDBJ databases">
        <title>The whole genome shortgun sequences of strain Leeuwenhoekiella nanhaiensis G18 from the South China Sea.</title>
        <authorList>
            <person name="Liu Q."/>
        </authorList>
    </citation>
    <scope>NUCLEOTIDE SEQUENCE [LARGE SCALE GENOMIC DNA]</scope>
    <source>
        <strain evidence="5 6">G18</strain>
    </source>
</reference>
<keyword evidence="3 4" id="KW-0012">Acyltransferase</keyword>
<gene>
    <name evidence="4" type="primary">aat</name>
    <name evidence="5" type="ORF">CJ305_07350</name>
</gene>
<dbReference type="EC" id="2.3.2.6" evidence="4"/>
<evidence type="ECO:0000313" key="6">
    <source>
        <dbReference type="Proteomes" id="UP000229433"/>
    </source>
</evidence>
<keyword evidence="6" id="KW-1185">Reference proteome</keyword>
<sequence length="212" mass="24269">MVYITSDQAFPDYRHADEDGLLAVGADLSLNRLKDAYAKGIFPWYNDGQPVLWWSPDPRMVLFPEEVHVSKSMRNVFNQGHFTVTYNTGFADVILNCKRIKRDGQHGTWITNQMVEAYIKLHEEGLAESVEVWQDDTLVGGLYGINLADKKVFCGESMFSRVSNASKVALITLARKLQNLNYKLIDCQVYNEHLDSLGAREIPREKFLEYLE</sequence>
<dbReference type="OrthoDB" id="9790282at2"/>
<dbReference type="Pfam" id="PF03588">
    <property type="entry name" value="Leu_Phe_trans"/>
    <property type="match status" value="1"/>
</dbReference>
<keyword evidence="2 4" id="KW-0808">Transferase</keyword>
<comment type="catalytic activity">
    <reaction evidence="4">
        <text>N-terminal L-lysyl-[protein] + L-leucyl-tRNA(Leu) = N-terminal L-leucyl-L-lysyl-[protein] + tRNA(Leu) + H(+)</text>
        <dbReference type="Rhea" id="RHEA:12340"/>
        <dbReference type="Rhea" id="RHEA-COMP:9613"/>
        <dbReference type="Rhea" id="RHEA-COMP:9622"/>
        <dbReference type="Rhea" id="RHEA-COMP:12670"/>
        <dbReference type="Rhea" id="RHEA-COMP:12671"/>
        <dbReference type="ChEBI" id="CHEBI:15378"/>
        <dbReference type="ChEBI" id="CHEBI:65249"/>
        <dbReference type="ChEBI" id="CHEBI:78442"/>
        <dbReference type="ChEBI" id="CHEBI:78494"/>
        <dbReference type="ChEBI" id="CHEBI:133043"/>
        <dbReference type="EC" id="2.3.2.6"/>
    </reaction>
</comment>
<comment type="catalytic activity">
    <reaction evidence="4">
        <text>L-phenylalanyl-tRNA(Phe) + an N-terminal L-alpha-aminoacyl-[protein] = an N-terminal L-phenylalanyl-L-alpha-aminoacyl-[protein] + tRNA(Phe)</text>
        <dbReference type="Rhea" id="RHEA:43632"/>
        <dbReference type="Rhea" id="RHEA-COMP:9668"/>
        <dbReference type="Rhea" id="RHEA-COMP:9699"/>
        <dbReference type="Rhea" id="RHEA-COMP:10636"/>
        <dbReference type="Rhea" id="RHEA-COMP:10637"/>
        <dbReference type="ChEBI" id="CHEBI:78442"/>
        <dbReference type="ChEBI" id="CHEBI:78531"/>
        <dbReference type="ChEBI" id="CHEBI:78597"/>
        <dbReference type="ChEBI" id="CHEBI:83561"/>
        <dbReference type="EC" id="2.3.2.6"/>
    </reaction>
</comment>
<dbReference type="GO" id="GO:0030163">
    <property type="term" value="P:protein catabolic process"/>
    <property type="evidence" value="ECO:0007669"/>
    <property type="project" value="UniProtKB-UniRule"/>
</dbReference>
<dbReference type="PANTHER" id="PTHR30098:SF2">
    <property type="entry name" value="LEUCYL_PHENYLALANYL-TRNA--PROTEIN TRANSFERASE"/>
    <property type="match status" value="1"/>
</dbReference>
<dbReference type="InterPro" id="IPR042221">
    <property type="entry name" value="Leu/Phe-tRNA_Trfase_N"/>
</dbReference>
<comment type="function">
    <text evidence="4">Functions in the N-end rule pathway of protein degradation where it conjugates Leu, Phe and, less efficiently, Met from aminoacyl-tRNAs to the N-termini of proteins containing an N-terminal arginine or lysine.</text>
</comment>
<dbReference type="EMBL" id="NQXA01000003">
    <property type="protein sequence ID" value="PHQ29780.1"/>
    <property type="molecule type" value="Genomic_DNA"/>
</dbReference>
<dbReference type="GO" id="GO:0005737">
    <property type="term" value="C:cytoplasm"/>
    <property type="evidence" value="ECO:0007669"/>
    <property type="project" value="UniProtKB-SubCell"/>
</dbReference>
<dbReference type="InterPro" id="IPR042203">
    <property type="entry name" value="Leu/Phe-tRNA_Trfase_C"/>
</dbReference>
<comment type="subcellular location">
    <subcellularLocation>
        <location evidence="4">Cytoplasm</location>
    </subcellularLocation>
</comment>
<dbReference type="GO" id="GO:0008914">
    <property type="term" value="F:leucyl-tRNA--protein transferase activity"/>
    <property type="evidence" value="ECO:0007669"/>
    <property type="project" value="UniProtKB-UniRule"/>
</dbReference>
<dbReference type="Proteomes" id="UP000229433">
    <property type="component" value="Unassembled WGS sequence"/>
</dbReference>
<dbReference type="InterPro" id="IPR016181">
    <property type="entry name" value="Acyl_CoA_acyltransferase"/>
</dbReference>
<accession>A0A2G1VT55</accession>
<evidence type="ECO:0000256" key="3">
    <source>
        <dbReference type="ARBA" id="ARBA00023315"/>
    </source>
</evidence>
<dbReference type="Gene3D" id="3.30.70.3550">
    <property type="entry name" value="Leucyl/phenylalanyl-tRNA-protein transferase, N-terminal domain"/>
    <property type="match status" value="1"/>
</dbReference>
<comment type="similarity">
    <text evidence="4">Belongs to the L/F-transferase family.</text>
</comment>
<protein>
    <recommendedName>
        <fullName evidence="4">Leucyl/phenylalanyl-tRNA--protein transferase</fullName>
        <ecNumber evidence="4">2.3.2.6</ecNumber>
    </recommendedName>
    <alternativeName>
        <fullName evidence="4">L/F-transferase</fullName>
    </alternativeName>
    <alternativeName>
        <fullName evidence="4">Leucyltransferase</fullName>
    </alternativeName>
    <alternativeName>
        <fullName evidence="4">Phenyalanyltransferase</fullName>
    </alternativeName>
</protein>
<dbReference type="Gene3D" id="3.40.630.70">
    <property type="entry name" value="Leucyl/phenylalanyl-tRNA-protein transferase, C-terminal domain"/>
    <property type="match status" value="1"/>
</dbReference>
<dbReference type="NCBIfam" id="TIGR00667">
    <property type="entry name" value="aat"/>
    <property type="match status" value="1"/>
</dbReference>
<dbReference type="PANTHER" id="PTHR30098">
    <property type="entry name" value="LEUCYL/PHENYLALANYL-TRNA--PROTEIN TRANSFERASE"/>
    <property type="match status" value="1"/>
</dbReference>
<comment type="caution">
    <text evidence="5">The sequence shown here is derived from an EMBL/GenBank/DDBJ whole genome shotgun (WGS) entry which is preliminary data.</text>
</comment>
<proteinExistence type="inferred from homology"/>